<dbReference type="AlphaFoldDB" id="B6IGK6"/>
<dbReference type="GeneID" id="68917265"/>
<evidence type="ECO:0000313" key="3">
    <source>
        <dbReference type="WormBase" id="CBG25783"/>
    </source>
</evidence>
<evidence type="ECO:0000313" key="1">
    <source>
        <dbReference type="EMBL" id="CAR99036.1"/>
    </source>
</evidence>
<sequence length="77" mass="9059">MPWTHISAMFTSLAGSINSIFLSEPVIIEDPNKSPGQLLRIAKKKRKDQKEIRIRMHQELLIRRIKRHIRRTKETAV</sequence>
<dbReference type="Proteomes" id="UP000008549">
    <property type="component" value="Unassembled WGS sequence"/>
</dbReference>
<name>B6IGK6_CAEBR</name>
<dbReference type="RefSeq" id="XP_045098603.1">
    <property type="nucleotide sequence ID" value="XM_045243176.1"/>
</dbReference>
<organism evidence="1 2">
    <name type="scientific">Caenorhabditis briggsae</name>
    <dbReference type="NCBI Taxonomy" id="6238"/>
    <lineage>
        <taxon>Eukaryota</taxon>
        <taxon>Metazoa</taxon>
        <taxon>Ecdysozoa</taxon>
        <taxon>Nematoda</taxon>
        <taxon>Chromadorea</taxon>
        <taxon>Rhabditida</taxon>
        <taxon>Rhabditina</taxon>
        <taxon>Rhabditomorpha</taxon>
        <taxon>Rhabditoidea</taxon>
        <taxon>Rhabditidae</taxon>
        <taxon>Peloderinae</taxon>
        <taxon>Caenorhabditis</taxon>
    </lineage>
</organism>
<protein>
    <submittedName>
        <fullName evidence="1">Protein CBG25783</fullName>
    </submittedName>
</protein>
<dbReference type="WormBase" id="CBG25783">
    <property type="protein sequence ID" value="CBP25656"/>
    <property type="gene ID" value="WBGene00087197"/>
</dbReference>
<proteinExistence type="predicted"/>
<dbReference type="KEGG" id="cbr:CBG_25783"/>
<evidence type="ECO:0000313" key="2">
    <source>
        <dbReference type="Proteomes" id="UP000008549"/>
    </source>
</evidence>
<dbReference type="CTD" id="68917265"/>
<dbReference type="InParanoid" id="B6IGK6"/>
<reference evidence="1 2" key="1">
    <citation type="journal article" date="2003" name="PLoS Biol.">
        <title>The genome sequence of Caenorhabditis briggsae: a platform for comparative genomics.</title>
        <authorList>
            <person name="Stein L.D."/>
            <person name="Bao Z."/>
            <person name="Blasiar D."/>
            <person name="Blumenthal T."/>
            <person name="Brent M.R."/>
            <person name="Chen N."/>
            <person name="Chinwalla A."/>
            <person name="Clarke L."/>
            <person name="Clee C."/>
            <person name="Coghlan A."/>
            <person name="Coulson A."/>
            <person name="D'Eustachio P."/>
            <person name="Fitch D.H."/>
            <person name="Fulton L.A."/>
            <person name="Fulton R.E."/>
            <person name="Griffiths-Jones S."/>
            <person name="Harris T.W."/>
            <person name="Hillier L.W."/>
            <person name="Kamath R."/>
            <person name="Kuwabara P.E."/>
            <person name="Mardis E.R."/>
            <person name="Marra M.A."/>
            <person name="Miner T.L."/>
            <person name="Minx P."/>
            <person name="Mullikin J.C."/>
            <person name="Plumb R.W."/>
            <person name="Rogers J."/>
            <person name="Schein J.E."/>
            <person name="Sohrmann M."/>
            <person name="Spieth J."/>
            <person name="Stajich J.E."/>
            <person name="Wei C."/>
            <person name="Willey D."/>
            <person name="Wilson R.K."/>
            <person name="Durbin R."/>
            <person name="Waterston R.H."/>
        </authorList>
    </citation>
    <scope>NUCLEOTIDE SEQUENCE [LARGE SCALE GENOMIC DNA]</scope>
    <source>
        <strain evidence="1 2">AF16</strain>
    </source>
</reference>
<keyword evidence="2" id="KW-1185">Reference proteome</keyword>
<dbReference type="HOGENOM" id="CLU_2640308_0_0_1"/>
<dbReference type="EMBL" id="HE600957">
    <property type="protein sequence ID" value="CAR99036.1"/>
    <property type="molecule type" value="Genomic_DNA"/>
</dbReference>
<gene>
    <name evidence="1 3" type="ORF">CBG25783</name>
    <name evidence="1" type="ORF">CBG_25783</name>
</gene>
<reference evidence="1 2" key="2">
    <citation type="journal article" date="2011" name="PLoS Genet.">
        <title>Caenorhabditis briggsae recombinant inbred line genotypes reveal inter-strain incompatibility and the evolution of recombination.</title>
        <authorList>
            <person name="Ross J.A."/>
            <person name="Koboldt D.C."/>
            <person name="Staisch J.E."/>
            <person name="Chamberlin H.M."/>
            <person name="Gupta B.P."/>
            <person name="Miller R.D."/>
            <person name="Baird S.E."/>
            <person name="Haag E.S."/>
        </authorList>
    </citation>
    <scope>NUCLEOTIDE SEQUENCE [LARGE SCALE GENOMIC DNA]</scope>
    <source>
        <strain evidence="1 2">AF16</strain>
    </source>
</reference>
<accession>B6IGK6</accession>